<evidence type="ECO:0000313" key="3">
    <source>
        <dbReference type="EMBL" id="MFD0925095.1"/>
    </source>
</evidence>
<comment type="caution">
    <text evidence="3">The sequence shown here is derived from an EMBL/GenBank/DDBJ whole genome shotgun (WGS) entry which is preliminary data.</text>
</comment>
<dbReference type="InterPro" id="IPR034904">
    <property type="entry name" value="FSCA_dom_sf"/>
</dbReference>
<dbReference type="RefSeq" id="WP_253646927.1">
    <property type="nucleotide sequence ID" value="NZ_BAAAMO010000002.1"/>
</dbReference>
<keyword evidence="4" id="KW-1185">Reference proteome</keyword>
<accession>A0ABW3G676</accession>
<evidence type="ECO:0000256" key="1">
    <source>
        <dbReference type="ARBA" id="ARBA00049958"/>
    </source>
</evidence>
<dbReference type="EMBL" id="JBHTIL010000001">
    <property type="protein sequence ID" value="MFD0925095.1"/>
    <property type="molecule type" value="Genomic_DNA"/>
</dbReference>
<dbReference type="SUPFAM" id="SSF117916">
    <property type="entry name" value="Fe-S cluster assembly (FSCA) domain-like"/>
    <property type="match status" value="1"/>
</dbReference>
<dbReference type="InterPro" id="IPR001075">
    <property type="entry name" value="NIF_FeS_clus_asmbl_NifU_C"/>
</dbReference>
<proteinExistence type="predicted"/>
<dbReference type="Proteomes" id="UP001597068">
    <property type="component" value="Unassembled WGS sequence"/>
</dbReference>
<dbReference type="Pfam" id="PF01106">
    <property type="entry name" value="NifU"/>
    <property type="match status" value="1"/>
</dbReference>
<evidence type="ECO:0000313" key="4">
    <source>
        <dbReference type="Proteomes" id="UP001597068"/>
    </source>
</evidence>
<reference evidence="4" key="1">
    <citation type="journal article" date="2019" name="Int. J. Syst. Evol. Microbiol.">
        <title>The Global Catalogue of Microorganisms (GCM) 10K type strain sequencing project: providing services to taxonomists for standard genome sequencing and annotation.</title>
        <authorList>
            <consortium name="The Broad Institute Genomics Platform"/>
            <consortium name="The Broad Institute Genome Sequencing Center for Infectious Disease"/>
            <person name="Wu L."/>
            <person name="Ma J."/>
        </authorList>
    </citation>
    <scope>NUCLEOTIDE SEQUENCE [LARGE SCALE GENOMIC DNA]</scope>
    <source>
        <strain evidence="4">CCUG 50873</strain>
    </source>
</reference>
<comment type="function">
    <text evidence="1">May be involved in the formation or repair of [Fe-S] clusters present in iron-sulfur proteins.</text>
</comment>
<feature type="domain" description="NIF system FeS cluster assembly NifU C-terminal" evidence="2">
    <location>
        <begin position="110"/>
        <end position="173"/>
    </location>
</feature>
<evidence type="ECO:0000259" key="2">
    <source>
        <dbReference type="Pfam" id="PF01106"/>
    </source>
</evidence>
<gene>
    <name evidence="3" type="ORF">ACFQ04_05025</name>
</gene>
<protein>
    <submittedName>
        <fullName evidence="3">NifU family protein</fullName>
    </submittedName>
</protein>
<sequence>MSAAGVPVHPEAVADRPDTVRWIVPAGSLPFVGPLGVAPPQLAALIDAAVVSSVVVEPAAVLVTLTPGHTWRSEGTRIRAALSADLADPSAWGPAQDSTPDDVLRAAAEAVLAGDVGAFIATHGGALTVVDASDGVITVALDGACSHCPAADVTLTDRFAEAVRARAPFLREVRTADAAPARPRLLRLLPTRS</sequence>
<organism evidence="3 4">
    <name type="scientific">Williamsia deligens</name>
    <dbReference type="NCBI Taxonomy" id="321325"/>
    <lineage>
        <taxon>Bacteria</taxon>
        <taxon>Bacillati</taxon>
        <taxon>Actinomycetota</taxon>
        <taxon>Actinomycetes</taxon>
        <taxon>Mycobacteriales</taxon>
        <taxon>Nocardiaceae</taxon>
        <taxon>Williamsia</taxon>
    </lineage>
</organism>
<name>A0ABW3G676_9NOCA</name>
<dbReference type="Gene3D" id="3.30.300.130">
    <property type="entry name" value="Fe-S cluster assembly (FSCA)"/>
    <property type="match status" value="1"/>
</dbReference>